<evidence type="ECO:0000259" key="13">
    <source>
        <dbReference type="Pfam" id="PF00155"/>
    </source>
</evidence>
<dbReference type="Pfam" id="PF00155">
    <property type="entry name" value="Aminotran_1_2"/>
    <property type="match status" value="1"/>
</dbReference>
<evidence type="ECO:0000256" key="3">
    <source>
        <dbReference type="ARBA" id="ARBA00010008"/>
    </source>
</evidence>
<dbReference type="InterPro" id="IPR004839">
    <property type="entry name" value="Aminotransferase_I/II_large"/>
</dbReference>
<evidence type="ECO:0000256" key="8">
    <source>
        <dbReference type="ARBA" id="ARBA00022898"/>
    </source>
</evidence>
<dbReference type="Proteomes" id="UP000236178">
    <property type="component" value="Unassembled WGS sequence"/>
</dbReference>
<comment type="catalytic activity">
    <reaction evidence="11">
        <text>6-carboxyhexanoyl-[ACP] + L-alanine + H(+) = (8S)-8-amino-7-oxononanoate + holo-[ACP] + CO2</text>
        <dbReference type="Rhea" id="RHEA:42288"/>
        <dbReference type="Rhea" id="RHEA-COMP:9685"/>
        <dbReference type="Rhea" id="RHEA-COMP:9955"/>
        <dbReference type="ChEBI" id="CHEBI:15378"/>
        <dbReference type="ChEBI" id="CHEBI:16526"/>
        <dbReference type="ChEBI" id="CHEBI:57972"/>
        <dbReference type="ChEBI" id="CHEBI:64479"/>
        <dbReference type="ChEBI" id="CHEBI:78846"/>
        <dbReference type="ChEBI" id="CHEBI:149468"/>
        <dbReference type="EC" id="2.3.1.47"/>
    </reaction>
</comment>
<protein>
    <recommendedName>
        <fullName evidence="5">8-amino-7-oxononanoate synthase</fullName>
        <ecNumber evidence="5">2.3.1.47</ecNumber>
    </recommendedName>
    <alternativeName>
        <fullName evidence="9">7-keto-8-amino-pelargonic acid synthase</fullName>
    </alternativeName>
    <alternativeName>
        <fullName evidence="10">8-amino-7-ketopelargonate synthase</fullName>
    </alternativeName>
</protein>
<dbReference type="InterPro" id="IPR050087">
    <property type="entry name" value="AON_synthase_class-II"/>
</dbReference>
<dbReference type="OrthoDB" id="9807157at2"/>
<dbReference type="AlphaFoldDB" id="A0A2I0SNJ2"/>
<evidence type="ECO:0000256" key="4">
    <source>
        <dbReference type="ARBA" id="ARBA00011738"/>
    </source>
</evidence>
<evidence type="ECO:0000256" key="12">
    <source>
        <dbReference type="RuleBase" id="RU003693"/>
    </source>
</evidence>
<keyword evidence="8 12" id="KW-0663">Pyridoxal phosphate</keyword>
<evidence type="ECO:0000256" key="7">
    <source>
        <dbReference type="ARBA" id="ARBA00022756"/>
    </source>
</evidence>
<gene>
    <name evidence="14" type="ORF">CW362_18490</name>
</gene>
<dbReference type="EC" id="2.3.1.47" evidence="5"/>
<dbReference type="PANTHER" id="PTHR13693">
    <property type="entry name" value="CLASS II AMINOTRANSFERASE/8-AMINO-7-OXONONANOATE SYNTHASE"/>
    <property type="match status" value="1"/>
</dbReference>
<evidence type="ECO:0000256" key="1">
    <source>
        <dbReference type="ARBA" id="ARBA00001933"/>
    </source>
</evidence>
<evidence type="ECO:0000256" key="11">
    <source>
        <dbReference type="ARBA" id="ARBA00047715"/>
    </source>
</evidence>
<comment type="pathway">
    <text evidence="2">Cofactor biosynthesis; biotin biosynthesis.</text>
</comment>
<dbReference type="SUPFAM" id="SSF53383">
    <property type="entry name" value="PLP-dependent transferases"/>
    <property type="match status" value="1"/>
</dbReference>
<dbReference type="PROSITE" id="PS00599">
    <property type="entry name" value="AA_TRANSFER_CLASS_2"/>
    <property type="match status" value="1"/>
</dbReference>
<proteinExistence type="inferred from homology"/>
<dbReference type="GO" id="GO:0030170">
    <property type="term" value="F:pyridoxal phosphate binding"/>
    <property type="evidence" value="ECO:0007669"/>
    <property type="project" value="InterPro"/>
</dbReference>
<evidence type="ECO:0000313" key="15">
    <source>
        <dbReference type="Proteomes" id="UP000236178"/>
    </source>
</evidence>
<dbReference type="GO" id="GO:0008710">
    <property type="term" value="F:8-amino-7-oxononanoate synthase activity"/>
    <property type="evidence" value="ECO:0007669"/>
    <property type="project" value="UniProtKB-EC"/>
</dbReference>
<dbReference type="InterPro" id="IPR015421">
    <property type="entry name" value="PyrdxlP-dep_Trfase_major"/>
</dbReference>
<dbReference type="GO" id="GO:0009102">
    <property type="term" value="P:biotin biosynthetic process"/>
    <property type="evidence" value="ECO:0007669"/>
    <property type="project" value="UniProtKB-KW"/>
</dbReference>
<keyword evidence="7" id="KW-0093">Biotin biosynthesis</keyword>
<dbReference type="EMBL" id="PJOS01000033">
    <property type="protein sequence ID" value="PKT71499.1"/>
    <property type="molecule type" value="Genomic_DNA"/>
</dbReference>
<evidence type="ECO:0000313" key="14">
    <source>
        <dbReference type="EMBL" id="PKT71499.1"/>
    </source>
</evidence>
<evidence type="ECO:0000256" key="5">
    <source>
        <dbReference type="ARBA" id="ARBA00013187"/>
    </source>
</evidence>
<comment type="cofactor">
    <cofactor evidence="1 12">
        <name>pyridoxal 5'-phosphate</name>
        <dbReference type="ChEBI" id="CHEBI:597326"/>
    </cofactor>
</comment>
<dbReference type="RefSeq" id="WP_103550611.1">
    <property type="nucleotide sequence ID" value="NZ_JBHJSK010000022.1"/>
</dbReference>
<reference evidence="14 15" key="1">
    <citation type="submission" date="2017-12" db="EMBL/GenBank/DDBJ databases">
        <title>Streptomyces populusis sp. nov., a novel endophytic actinobacterium isolated from stems of Populus adenopoda Maxim.</title>
        <authorList>
            <person name="Wang Z."/>
        </authorList>
    </citation>
    <scope>NUCLEOTIDE SEQUENCE [LARGE SCALE GENOMIC DNA]</scope>
    <source>
        <strain evidence="14 15">A249</strain>
    </source>
</reference>
<comment type="caution">
    <text evidence="14">The sequence shown here is derived from an EMBL/GenBank/DDBJ whole genome shotgun (WGS) entry which is preliminary data.</text>
</comment>
<evidence type="ECO:0000256" key="10">
    <source>
        <dbReference type="ARBA" id="ARBA00033381"/>
    </source>
</evidence>
<sequence>MAFGWIDEQAEARRRAGLVRTLRPRPARSPLLDLASNDYLGLARHPEVTEGAAEAARTWGGGATGSRLVTGTTELHGELERELADFCGFESALVLSSGYAANLAAVTALAPFGSLVVSDAGNHASLIDGCRLARGTTQVVPHADPDAVRKALGTHDGPAVTVSDTVFSVDGDAAPLAGLARACREHGAGLIVDDAHGLGVLGDGGRGAPHAAGLAGDPDVVVTVTLSKSLGSQGGAVLGPAAVIDHLVNAARTFIFDTGLAPAAAGAALAALRLLRREPGRAARAREVATALHTRLTAEGLSAVRPDAAVVSVRAPSPERAVRWAADCREAGLAVGCFRPPSVPDGVSRLRLTARADLTEEQIEHAVDVISRNR</sequence>
<dbReference type="InterPro" id="IPR015424">
    <property type="entry name" value="PyrdxlP-dep_Trfase"/>
</dbReference>
<feature type="domain" description="Aminotransferase class I/classII large" evidence="13">
    <location>
        <begin position="31"/>
        <end position="370"/>
    </location>
</feature>
<evidence type="ECO:0000256" key="2">
    <source>
        <dbReference type="ARBA" id="ARBA00004746"/>
    </source>
</evidence>
<evidence type="ECO:0000256" key="6">
    <source>
        <dbReference type="ARBA" id="ARBA00022679"/>
    </source>
</evidence>
<organism evidence="14 15">
    <name type="scientific">Streptomyces populi</name>
    <dbReference type="NCBI Taxonomy" id="2058924"/>
    <lineage>
        <taxon>Bacteria</taxon>
        <taxon>Bacillati</taxon>
        <taxon>Actinomycetota</taxon>
        <taxon>Actinomycetes</taxon>
        <taxon>Kitasatosporales</taxon>
        <taxon>Streptomycetaceae</taxon>
        <taxon>Streptomyces</taxon>
    </lineage>
</organism>
<dbReference type="Gene3D" id="3.40.640.10">
    <property type="entry name" value="Type I PLP-dependent aspartate aminotransferase-like (Major domain)"/>
    <property type="match status" value="1"/>
</dbReference>
<accession>A0A2I0SNJ2</accession>
<comment type="subunit">
    <text evidence="4">Homodimer.</text>
</comment>
<dbReference type="Gene3D" id="3.90.1150.10">
    <property type="entry name" value="Aspartate Aminotransferase, domain 1"/>
    <property type="match status" value="1"/>
</dbReference>
<name>A0A2I0SNJ2_9ACTN</name>
<keyword evidence="6" id="KW-0808">Transferase</keyword>
<dbReference type="PANTHER" id="PTHR13693:SF100">
    <property type="entry name" value="8-AMINO-7-OXONONANOATE SYNTHASE"/>
    <property type="match status" value="1"/>
</dbReference>
<dbReference type="InterPro" id="IPR001917">
    <property type="entry name" value="Aminotrans_II_pyridoxalP_BS"/>
</dbReference>
<keyword evidence="15" id="KW-1185">Reference proteome</keyword>
<evidence type="ECO:0000256" key="9">
    <source>
        <dbReference type="ARBA" id="ARBA00032610"/>
    </source>
</evidence>
<dbReference type="InterPro" id="IPR015422">
    <property type="entry name" value="PyrdxlP-dep_Trfase_small"/>
</dbReference>
<comment type="similarity">
    <text evidence="3">Belongs to the class-II pyridoxal-phosphate-dependent aminotransferase family. BioF subfamily.</text>
</comment>